<name>A0A8X6MN52_NEPPI</name>
<reference evidence="1" key="1">
    <citation type="submission" date="2020-08" db="EMBL/GenBank/DDBJ databases">
        <title>Multicomponent nature underlies the extraordinary mechanical properties of spider dragline silk.</title>
        <authorList>
            <person name="Kono N."/>
            <person name="Nakamura H."/>
            <person name="Mori M."/>
            <person name="Yoshida Y."/>
            <person name="Ohtoshi R."/>
            <person name="Malay A.D."/>
            <person name="Moran D.A.P."/>
            <person name="Tomita M."/>
            <person name="Numata K."/>
            <person name="Arakawa K."/>
        </authorList>
    </citation>
    <scope>NUCLEOTIDE SEQUENCE</scope>
</reference>
<dbReference type="EMBL" id="BMAW01000462">
    <property type="protein sequence ID" value="GFS69079.1"/>
    <property type="molecule type" value="Genomic_DNA"/>
</dbReference>
<dbReference type="Proteomes" id="UP000887013">
    <property type="component" value="Unassembled WGS sequence"/>
</dbReference>
<dbReference type="AlphaFoldDB" id="A0A8X6MN52"/>
<evidence type="ECO:0000313" key="1">
    <source>
        <dbReference type="EMBL" id="GFS69079.1"/>
    </source>
</evidence>
<organism evidence="1 2">
    <name type="scientific">Nephila pilipes</name>
    <name type="common">Giant wood spider</name>
    <name type="synonym">Nephila maculata</name>
    <dbReference type="NCBI Taxonomy" id="299642"/>
    <lineage>
        <taxon>Eukaryota</taxon>
        <taxon>Metazoa</taxon>
        <taxon>Ecdysozoa</taxon>
        <taxon>Arthropoda</taxon>
        <taxon>Chelicerata</taxon>
        <taxon>Arachnida</taxon>
        <taxon>Araneae</taxon>
        <taxon>Araneomorphae</taxon>
        <taxon>Entelegynae</taxon>
        <taxon>Araneoidea</taxon>
        <taxon>Nephilidae</taxon>
        <taxon>Nephila</taxon>
    </lineage>
</organism>
<keyword evidence="2" id="KW-1185">Reference proteome</keyword>
<sequence length="92" mass="9976">MDPGGCRILIAQPPGRDSVKPRSSIVVCFSRGSKEFIPDLTLIRKGNDDKGGDYGLNGYRVRMSGLEPEGMDNRSEILKSSGTCWVLQVSGC</sequence>
<accession>A0A8X6MN52</accession>
<gene>
    <name evidence="1" type="ORF">NPIL_13771</name>
</gene>
<protein>
    <submittedName>
        <fullName evidence="1">Uncharacterized protein</fullName>
    </submittedName>
</protein>
<proteinExistence type="predicted"/>
<comment type="caution">
    <text evidence="1">The sequence shown here is derived from an EMBL/GenBank/DDBJ whole genome shotgun (WGS) entry which is preliminary data.</text>
</comment>
<evidence type="ECO:0000313" key="2">
    <source>
        <dbReference type="Proteomes" id="UP000887013"/>
    </source>
</evidence>